<dbReference type="Proteomes" id="UP000272010">
    <property type="component" value="Chromosome"/>
</dbReference>
<dbReference type="RefSeq" id="WP_147405523.1">
    <property type="nucleotide sequence ID" value="NZ_CP031078.1"/>
</dbReference>
<organism evidence="1 2">
    <name type="scientific">Paracoccus yeei</name>
    <dbReference type="NCBI Taxonomy" id="147645"/>
    <lineage>
        <taxon>Bacteria</taxon>
        <taxon>Pseudomonadati</taxon>
        <taxon>Pseudomonadota</taxon>
        <taxon>Alphaproteobacteria</taxon>
        <taxon>Rhodobacterales</taxon>
        <taxon>Paracoccaceae</taxon>
        <taxon>Paracoccus</taxon>
    </lineage>
</organism>
<protein>
    <submittedName>
        <fullName evidence="1">Uncharacterized protein</fullName>
    </submittedName>
</protein>
<sequence length="77" mass="9027">MAANFNVCLNEDAKTGDIIRYLEQAVNDDDLAKIVSDIDMQGKSLFGPFFRLRFDRTIRSRDFRRRVFLTRPRAKQS</sequence>
<gene>
    <name evidence="1" type="ORF">PY32053_00159</name>
</gene>
<proteinExistence type="predicted"/>
<reference evidence="2" key="1">
    <citation type="submission" date="2018-07" db="EMBL/GenBank/DDBJ databases">
        <title>Genome Structure of the Opportunistic Pathogen Paracoccus yeei (Alphaproteobacteria) and Identification of Putative Virulence Factors.</title>
        <authorList>
            <person name="Lasek R."/>
            <person name="Szuplewska M."/>
            <person name="Mitura M."/>
            <person name="Decewicz P."/>
            <person name="Chmielowska C."/>
            <person name="Pawlot A."/>
            <person name="Sentkowska D."/>
            <person name="Czarnecki J."/>
            <person name="Bartosik D."/>
        </authorList>
    </citation>
    <scope>NUCLEOTIDE SEQUENCE [LARGE SCALE GENOMIC DNA]</scope>
    <source>
        <strain evidence="2">CCUG 32053</strain>
    </source>
</reference>
<evidence type="ECO:0000313" key="1">
    <source>
        <dbReference type="EMBL" id="AYE99857.1"/>
    </source>
</evidence>
<dbReference type="EMBL" id="CP031078">
    <property type="protein sequence ID" value="AYE99857.1"/>
    <property type="molecule type" value="Genomic_DNA"/>
</dbReference>
<evidence type="ECO:0000313" key="2">
    <source>
        <dbReference type="Proteomes" id="UP000272010"/>
    </source>
</evidence>
<dbReference type="AlphaFoldDB" id="A0A386UHK3"/>
<name>A0A386UHK3_9RHOB</name>
<accession>A0A386UHK3</accession>